<dbReference type="SUPFAM" id="SSF81383">
    <property type="entry name" value="F-box domain"/>
    <property type="match status" value="1"/>
</dbReference>
<feature type="domain" description="F-box" evidence="1">
    <location>
        <begin position="13"/>
        <end position="53"/>
    </location>
</feature>
<dbReference type="SMART" id="SM00256">
    <property type="entry name" value="FBOX"/>
    <property type="match status" value="1"/>
</dbReference>
<evidence type="ECO:0000259" key="1">
    <source>
        <dbReference type="SMART" id="SM00256"/>
    </source>
</evidence>
<dbReference type="InterPro" id="IPR050796">
    <property type="entry name" value="SCF_F-box_component"/>
</dbReference>
<dbReference type="PANTHER" id="PTHR31672">
    <property type="entry name" value="BNACNNG10540D PROTEIN"/>
    <property type="match status" value="1"/>
</dbReference>
<evidence type="ECO:0000313" key="3">
    <source>
        <dbReference type="Proteomes" id="UP001058974"/>
    </source>
</evidence>
<evidence type="ECO:0000313" key="2">
    <source>
        <dbReference type="EMBL" id="KAI5389054.1"/>
    </source>
</evidence>
<comment type="caution">
    <text evidence="2">The sequence shown here is derived from an EMBL/GenBank/DDBJ whole genome shotgun (WGS) entry which is preliminary data.</text>
</comment>
<dbReference type="InterPro" id="IPR036047">
    <property type="entry name" value="F-box-like_dom_sf"/>
</dbReference>
<dbReference type="InterPro" id="IPR001810">
    <property type="entry name" value="F-box_dom"/>
</dbReference>
<keyword evidence="3" id="KW-1185">Reference proteome</keyword>
<organism evidence="2 3">
    <name type="scientific">Pisum sativum</name>
    <name type="common">Garden pea</name>
    <name type="synonym">Lathyrus oleraceus</name>
    <dbReference type="NCBI Taxonomy" id="3888"/>
    <lineage>
        <taxon>Eukaryota</taxon>
        <taxon>Viridiplantae</taxon>
        <taxon>Streptophyta</taxon>
        <taxon>Embryophyta</taxon>
        <taxon>Tracheophyta</taxon>
        <taxon>Spermatophyta</taxon>
        <taxon>Magnoliopsida</taxon>
        <taxon>eudicotyledons</taxon>
        <taxon>Gunneridae</taxon>
        <taxon>Pentapetalae</taxon>
        <taxon>rosids</taxon>
        <taxon>fabids</taxon>
        <taxon>Fabales</taxon>
        <taxon>Fabaceae</taxon>
        <taxon>Papilionoideae</taxon>
        <taxon>50 kb inversion clade</taxon>
        <taxon>NPAAA clade</taxon>
        <taxon>Hologalegina</taxon>
        <taxon>IRL clade</taxon>
        <taxon>Fabeae</taxon>
        <taxon>Lathyrus</taxon>
    </lineage>
</organism>
<dbReference type="PANTHER" id="PTHR31672:SF13">
    <property type="entry name" value="F-BOX PROTEIN CPR30-LIKE"/>
    <property type="match status" value="1"/>
</dbReference>
<gene>
    <name evidence="2" type="ORF">KIW84_074640</name>
</gene>
<dbReference type="Gramene" id="Psat7g148960.1">
    <property type="protein sequence ID" value="Psat7g148960.1.cds1"/>
    <property type="gene ID" value="Psat7g148960"/>
</dbReference>
<dbReference type="Proteomes" id="UP001058974">
    <property type="component" value="Chromosome 7"/>
</dbReference>
<dbReference type="EMBL" id="JAMSHJ010000007">
    <property type="protein sequence ID" value="KAI5389054.1"/>
    <property type="molecule type" value="Genomic_DNA"/>
</dbReference>
<sequence>MAKSVSEKVRNYIPDDLAFSILSKLPLKSLKRFGCVNKTWSVLFENPNFMIMFRNNFTSIPHSYYNDTSIILHQVVCNHDRTYVSFTLDSLSGERFENKVKLDFPNPFQQEDPGFCVLVSGSINGILCLYDSDDAIVLWNPATEEFKVIPPSPVESLPPYQAIIKFIHGFGYDPFSDDYKIIRKVDFVPITDDDDDDDALPLPPDVQWEDVCGDYVPFWEVYSLVCNSWRKVDLVLPACCWEGGNCNNNLLYLDGMCHWRSNSCGDDNEEYVVSFDLTNEVCFTTIVPTLMPLDIDPNNWVHHALVLLNGSIASILWYTTTFHISILGKLGVKESWTKIFVVGPLSDDIKYPIGAGKNGDLFFAKKDGGDPICFDLCTQMIEELDGVKGAHNSKIIIYKESLVSIGARNH</sequence>
<dbReference type="AlphaFoldDB" id="A0A9D4VRS6"/>
<dbReference type="InterPro" id="IPR006527">
    <property type="entry name" value="F-box-assoc_dom_typ1"/>
</dbReference>
<dbReference type="Pfam" id="PF07734">
    <property type="entry name" value="FBA_1"/>
    <property type="match status" value="1"/>
</dbReference>
<dbReference type="Gramene" id="Psat07G0464000-T1">
    <property type="protein sequence ID" value="KAI5389054.1"/>
    <property type="gene ID" value="KIW84_074640"/>
</dbReference>
<dbReference type="OrthoDB" id="1555129at2759"/>
<dbReference type="InterPro" id="IPR017451">
    <property type="entry name" value="F-box-assoc_interact_dom"/>
</dbReference>
<protein>
    <recommendedName>
        <fullName evidence="1">F-box domain-containing protein</fullName>
    </recommendedName>
</protein>
<dbReference type="NCBIfam" id="TIGR01640">
    <property type="entry name" value="F_box_assoc_1"/>
    <property type="match status" value="1"/>
</dbReference>
<dbReference type="Gramene" id="PSAT_LOCUS30515_t1">
    <property type="protein sequence ID" value="CAL5212143.1"/>
    <property type="gene ID" value="PSAT_LOCUS30515"/>
</dbReference>
<proteinExistence type="predicted"/>
<name>A0A9D4VRS6_PEA</name>
<accession>A0A9D4VRS6</accession>
<dbReference type="Pfam" id="PF00646">
    <property type="entry name" value="F-box"/>
    <property type="match status" value="1"/>
</dbReference>
<reference evidence="2 3" key="1">
    <citation type="journal article" date="2022" name="Nat. Genet.">
        <title>Improved pea reference genome and pan-genome highlight genomic features and evolutionary characteristics.</title>
        <authorList>
            <person name="Yang T."/>
            <person name="Liu R."/>
            <person name="Luo Y."/>
            <person name="Hu S."/>
            <person name="Wang D."/>
            <person name="Wang C."/>
            <person name="Pandey M.K."/>
            <person name="Ge S."/>
            <person name="Xu Q."/>
            <person name="Li N."/>
            <person name="Li G."/>
            <person name="Huang Y."/>
            <person name="Saxena R.K."/>
            <person name="Ji Y."/>
            <person name="Li M."/>
            <person name="Yan X."/>
            <person name="He Y."/>
            <person name="Liu Y."/>
            <person name="Wang X."/>
            <person name="Xiang C."/>
            <person name="Varshney R.K."/>
            <person name="Ding H."/>
            <person name="Gao S."/>
            <person name="Zong X."/>
        </authorList>
    </citation>
    <scope>NUCLEOTIDE SEQUENCE [LARGE SCALE GENOMIC DNA]</scope>
    <source>
        <strain evidence="2 3">cv. Zhongwan 6</strain>
    </source>
</reference>